<feature type="domain" description="Peptidase M20 dimerisation" evidence="2">
    <location>
        <begin position="182"/>
        <end position="275"/>
    </location>
</feature>
<keyword evidence="4" id="KW-1185">Reference proteome</keyword>
<dbReference type="RefSeq" id="WP_013194879.1">
    <property type="nucleotide sequence ID" value="NC_014253.1"/>
</dbReference>
<dbReference type="AlphaFoldDB" id="D7E9P2"/>
<gene>
    <name evidence="3" type="ordered locus">Metev_1461</name>
</gene>
<dbReference type="InterPro" id="IPR011650">
    <property type="entry name" value="Peptidase_M20_dimer"/>
</dbReference>
<feature type="binding site" evidence="1">
    <location>
        <position position="133"/>
    </location>
    <ligand>
        <name>Mn(2+)</name>
        <dbReference type="ChEBI" id="CHEBI:29035"/>
        <label>2</label>
    </ligand>
</feature>
<proteinExistence type="predicted"/>
<dbReference type="GO" id="GO:0046872">
    <property type="term" value="F:metal ion binding"/>
    <property type="evidence" value="ECO:0007669"/>
    <property type="project" value="UniProtKB-KW"/>
</dbReference>
<dbReference type="Proteomes" id="UP000000391">
    <property type="component" value="Chromosome"/>
</dbReference>
<dbReference type="Pfam" id="PF07687">
    <property type="entry name" value="M20_dimer"/>
    <property type="match status" value="1"/>
</dbReference>
<accession>D7E9P2</accession>
<dbReference type="STRING" id="644295.Metev_1461"/>
<dbReference type="InterPro" id="IPR002933">
    <property type="entry name" value="Peptidase_M20"/>
</dbReference>
<name>D7E9P2_METEZ</name>
<evidence type="ECO:0000313" key="3">
    <source>
        <dbReference type="EMBL" id="ADI74314.1"/>
    </source>
</evidence>
<dbReference type="GO" id="GO:0050118">
    <property type="term" value="F:N-acetyldiaminopimelate deacetylase activity"/>
    <property type="evidence" value="ECO:0007669"/>
    <property type="project" value="UniProtKB-EC"/>
</dbReference>
<dbReference type="Pfam" id="PF01546">
    <property type="entry name" value="Peptidase_M20"/>
    <property type="match status" value="1"/>
</dbReference>
<reference evidence="3 4" key="1">
    <citation type="submission" date="2010-06" db="EMBL/GenBank/DDBJ databases">
        <title>Complete sequence chromosome of Methanohalobium evestigatum Z-7303.</title>
        <authorList>
            <consortium name="US DOE Joint Genome Institute"/>
            <person name="Lucas S."/>
            <person name="Copeland A."/>
            <person name="Lapidus A."/>
            <person name="Cheng J.-F."/>
            <person name="Bruce D."/>
            <person name="Goodwin L."/>
            <person name="Pitluck S."/>
            <person name="Saunders E."/>
            <person name="Detter J.C."/>
            <person name="Han C."/>
            <person name="Tapia R."/>
            <person name="Land M."/>
            <person name="Hauser L."/>
            <person name="Kyrpides N."/>
            <person name="Mikhailova N."/>
            <person name="Sieprawska-Lupa M."/>
            <person name="Whitman W.B."/>
            <person name="Anderson I."/>
            <person name="Woyke T."/>
        </authorList>
    </citation>
    <scope>NUCLEOTIDE SEQUENCE [LARGE SCALE GENOMIC DNA]</scope>
    <source>
        <strain evidence="4">ATCC BAA-1072 / DSM 3721 / NBRC 107634 / OCM 161 / Z-7303</strain>
    </source>
</reference>
<dbReference type="Gene3D" id="3.40.630.10">
    <property type="entry name" value="Zn peptidases"/>
    <property type="match status" value="1"/>
</dbReference>
<dbReference type="EC" id="3.5.1.47" evidence="3"/>
<dbReference type="HOGENOM" id="CLU_023257_0_1_2"/>
<comment type="cofactor">
    <cofactor evidence="1">
        <name>Mn(2+)</name>
        <dbReference type="ChEBI" id="CHEBI:29035"/>
    </cofactor>
    <text evidence="1">The Mn(2+) ion enhances activity.</text>
</comment>
<evidence type="ECO:0000259" key="2">
    <source>
        <dbReference type="Pfam" id="PF07687"/>
    </source>
</evidence>
<dbReference type="SUPFAM" id="SSF53187">
    <property type="entry name" value="Zn-dependent exopeptidases"/>
    <property type="match status" value="1"/>
</dbReference>
<dbReference type="InterPro" id="IPR017439">
    <property type="entry name" value="Amidohydrolase"/>
</dbReference>
<keyword evidence="1" id="KW-0464">Manganese</keyword>
<feature type="binding site" evidence="1">
    <location>
        <position position="97"/>
    </location>
    <ligand>
        <name>Mn(2+)</name>
        <dbReference type="ChEBI" id="CHEBI:29035"/>
        <label>2</label>
    </ligand>
</feature>
<dbReference type="KEGG" id="mev:Metev_1461"/>
<feature type="binding site" evidence="1">
    <location>
        <position position="364"/>
    </location>
    <ligand>
        <name>Mn(2+)</name>
        <dbReference type="ChEBI" id="CHEBI:29035"/>
        <label>2</label>
    </ligand>
</feature>
<dbReference type="SUPFAM" id="SSF55031">
    <property type="entry name" value="Bacterial exopeptidase dimerisation domain"/>
    <property type="match status" value="1"/>
</dbReference>
<feature type="binding site" evidence="1">
    <location>
        <position position="99"/>
    </location>
    <ligand>
        <name>Mn(2+)</name>
        <dbReference type="ChEBI" id="CHEBI:29035"/>
        <label>2</label>
    </ligand>
</feature>
<feature type="binding site" evidence="1">
    <location>
        <position position="158"/>
    </location>
    <ligand>
        <name>Mn(2+)</name>
        <dbReference type="ChEBI" id="CHEBI:29035"/>
        <label>2</label>
    </ligand>
</feature>
<sequence>MTSIENWIINIRRELHRYPEPSFEEYNTQQKIIEFLDNIGIESEKIADTGVIATIKGDLPGSCLALRADMDALRVAEEQTELNKDYISQNEGIMHACGHDGHMAIVLGAARLLNEMRNQIPGSIKLIFQPAEEQPPGGASKIIKEGGIDDVDAIVGLHIFGDMDFGKIKFKSGCFMASSNRLNLSIFGKGGHHSNPHDCIDPVFIASDFLSSIHDEIQKIISPSRYVLGIGKTEGGEQFNRSMDRLDIVGSFRTFHDEDINIIESVIKQKLDNLMYAYSIEGISDVPKYNLDIIRAYPVLNNNDKFASAVYKLLKDKHPEVEIDKNAKPLFGSEDFAFYVKNIPGFYFTIGTKNIQKNVVEINHSSKFDIDEEVLIIGVRILKTITMDFLNNPKDYL</sequence>
<dbReference type="PANTHER" id="PTHR11014">
    <property type="entry name" value="PEPTIDASE M20 FAMILY MEMBER"/>
    <property type="match status" value="1"/>
</dbReference>
<evidence type="ECO:0000256" key="1">
    <source>
        <dbReference type="PIRSR" id="PIRSR005962-1"/>
    </source>
</evidence>
<keyword evidence="1" id="KW-0479">Metal-binding</keyword>
<evidence type="ECO:0000313" key="4">
    <source>
        <dbReference type="Proteomes" id="UP000000391"/>
    </source>
</evidence>
<dbReference type="EMBL" id="CP002069">
    <property type="protein sequence ID" value="ADI74314.1"/>
    <property type="molecule type" value="Genomic_DNA"/>
</dbReference>
<organism evidence="3 4">
    <name type="scientific">Methanohalobium evestigatum (strain ATCC BAA-1072 / DSM 3721 / NBRC 107634 / OCM 161 / Z-7303)</name>
    <dbReference type="NCBI Taxonomy" id="644295"/>
    <lineage>
        <taxon>Archaea</taxon>
        <taxon>Methanobacteriati</taxon>
        <taxon>Methanobacteriota</taxon>
        <taxon>Stenosarchaea group</taxon>
        <taxon>Methanomicrobia</taxon>
        <taxon>Methanosarcinales</taxon>
        <taxon>Methanosarcinaceae</taxon>
        <taxon>Methanohalobium</taxon>
    </lineage>
</organism>
<keyword evidence="3" id="KW-0378">Hydrolase</keyword>
<dbReference type="PANTHER" id="PTHR11014:SF63">
    <property type="entry name" value="METALLOPEPTIDASE, PUTATIVE (AFU_ORTHOLOGUE AFUA_6G09600)-RELATED"/>
    <property type="match status" value="1"/>
</dbReference>
<dbReference type="PIRSF" id="PIRSF005962">
    <property type="entry name" value="Pept_M20D_amidohydro"/>
    <property type="match status" value="1"/>
</dbReference>
<dbReference type="NCBIfam" id="TIGR01891">
    <property type="entry name" value="amidohydrolases"/>
    <property type="match status" value="1"/>
</dbReference>
<protein>
    <submittedName>
        <fullName evidence="3">Amidohydrolase</fullName>
        <ecNumber evidence="3">3.5.1.47</ecNumber>
    </submittedName>
</protein>
<dbReference type="Gene3D" id="3.30.70.360">
    <property type="match status" value="1"/>
</dbReference>
<dbReference type="InterPro" id="IPR036264">
    <property type="entry name" value="Bact_exopeptidase_dim_dom"/>
</dbReference>
<dbReference type="GeneID" id="9347100"/>